<dbReference type="PANTHER" id="PTHR47326:SF1">
    <property type="entry name" value="HTH PSQ-TYPE DOMAIN-CONTAINING PROTEIN"/>
    <property type="match status" value="1"/>
</dbReference>
<keyword evidence="3" id="KW-1185">Reference proteome</keyword>
<reference evidence="2 3" key="1">
    <citation type="submission" date="2023-01" db="EMBL/GenBank/DDBJ databases">
        <authorList>
            <person name="Whitehead M."/>
        </authorList>
    </citation>
    <scope>NUCLEOTIDE SEQUENCE [LARGE SCALE GENOMIC DNA]</scope>
</reference>
<dbReference type="PANTHER" id="PTHR47326">
    <property type="entry name" value="TRANSPOSABLE ELEMENT TC3 TRANSPOSASE-LIKE PROTEIN"/>
    <property type="match status" value="1"/>
</dbReference>
<proteinExistence type="predicted"/>
<evidence type="ECO:0000313" key="2">
    <source>
        <dbReference type="EMBL" id="CAI6355215.1"/>
    </source>
</evidence>
<protein>
    <recommendedName>
        <fullName evidence="1">DUF4817 domain-containing protein</fullName>
    </recommendedName>
</protein>
<dbReference type="Pfam" id="PF16087">
    <property type="entry name" value="DUF4817"/>
    <property type="match status" value="1"/>
</dbReference>
<name>A0AAV0WGQ3_9HEMI</name>
<organism evidence="2 3">
    <name type="scientific">Macrosiphum euphorbiae</name>
    <name type="common">potato aphid</name>
    <dbReference type="NCBI Taxonomy" id="13131"/>
    <lineage>
        <taxon>Eukaryota</taxon>
        <taxon>Metazoa</taxon>
        <taxon>Ecdysozoa</taxon>
        <taxon>Arthropoda</taxon>
        <taxon>Hexapoda</taxon>
        <taxon>Insecta</taxon>
        <taxon>Pterygota</taxon>
        <taxon>Neoptera</taxon>
        <taxon>Paraneoptera</taxon>
        <taxon>Hemiptera</taxon>
        <taxon>Sternorrhyncha</taxon>
        <taxon>Aphidomorpha</taxon>
        <taxon>Aphidoidea</taxon>
        <taxon>Aphididae</taxon>
        <taxon>Macrosiphini</taxon>
        <taxon>Macrosiphum</taxon>
    </lineage>
</organism>
<accession>A0AAV0WGQ3</accession>
<evidence type="ECO:0000259" key="1">
    <source>
        <dbReference type="Pfam" id="PF16087"/>
    </source>
</evidence>
<dbReference type="Proteomes" id="UP001160148">
    <property type="component" value="Unassembled WGS sequence"/>
</dbReference>
<dbReference type="AlphaFoldDB" id="A0AAV0WGQ3"/>
<dbReference type="EMBL" id="CARXXK010000002">
    <property type="protein sequence ID" value="CAI6355215.1"/>
    <property type="molecule type" value="Genomic_DNA"/>
</dbReference>
<sequence length="179" mass="20589">MPFLVGIMVWTGVHRGFVVRAYYENNHSVIATQRAFRRHFGIPRTESIPYANNIKFWIRQLEETGSTLSGLGHGAPRTVRTPKNVQLVRESIEQSPRRSARKHGVALGISDCSLRRILHEDLSFHPYKLMLVQELHATGYDNRKNLCQQILLRIPPKSTFFCSDEAHFHLSGTVHKQNF</sequence>
<comment type="caution">
    <text evidence="2">The sequence shown here is derived from an EMBL/GenBank/DDBJ whole genome shotgun (WGS) entry which is preliminary data.</text>
</comment>
<evidence type="ECO:0000313" key="3">
    <source>
        <dbReference type="Proteomes" id="UP001160148"/>
    </source>
</evidence>
<gene>
    <name evidence="2" type="ORF">MEUPH1_LOCUS11099</name>
</gene>
<feature type="domain" description="DUF4817" evidence="1">
    <location>
        <begin position="11"/>
        <end position="67"/>
    </location>
</feature>
<dbReference type="InterPro" id="IPR032135">
    <property type="entry name" value="DUF4817"/>
</dbReference>